<accession>A0A9Q9MKY2</accession>
<dbReference type="SUPFAM" id="SSF48264">
    <property type="entry name" value="Cytochrome P450"/>
    <property type="match status" value="1"/>
</dbReference>
<evidence type="ECO:0000256" key="6">
    <source>
        <dbReference type="ARBA" id="ARBA00023033"/>
    </source>
</evidence>
<dbReference type="PRINTS" id="PR00359">
    <property type="entry name" value="BP450"/>
</dbReference>
<dbReference type="PANTHER" id="PTHR46696">
    <property type="entry name" value="P450, PUTATIVE (EUROFUNG)-RELATED"/>
    <property type="match status" value="1"/>
</dbReference>
<keyword evidence="3 7" id="KW-0479">Metal-binding</keyword>
<dbReference type="FunFam" id="1.10.630.10:FF:000018">
    <property type="entry name" value="Cytochrome P450 monooxygenase"/>
    <property type="match status" value="1"/>
</dbReference>
<dbReference type="KEGG" id="daur:Daura_20925"/>
<evidence type="ECO:0000256" key="5">
    <source>
        <dbReference type="ARBA" id="ARBA00023004"/>
    </source>
</evidence>
<dbReference type="GO" id="GO:0017000">
    <property type="term" value="P:antibiotic biosynthetic process"/>
    <property type="evidence" value="ECO:0007669"/>
    <property type="project" value="UniProtKB-ARBA"/>
</dbReference>
<name>A0A9Q9MKY2_9ACTN</name>
<keyword evidence="9" id="KW-1185">Reference proteome</keyword>
<keyword evidence="6 7" id="KW-0503">Monooxygenase</keyword>
<protein>
    <submittedName>
        <fullName evidence="8">Cytochrome P450</fullName>
    </submittedName>
</protein>
<sequence>MSTDAAVRSCPVALPTDRTDPFDLPPELAVLRAEAPVTRVELPAGGWAWLVTRHSDVARLLRDERLSADPTRPGFPFVRPGLRAAARAENRAGQFLRMDAPEHTRLRRLLTGDFMLREIRRLEPEITAMVDTLIDGLAGGEADLVSQFAFPLTSQVICRLLGVPYADHEQFQGRSRQLFSRRHSEADTQRFAAQLQAYMGALVDAKAAAEDPGDDLIGRLVRRHLRRGEVDRDEIVGIALLLLVAGHETTANMIGMAVLTLLEHPGQLARLRTDGGLAGAAVEELLRYHTIVHFGVPRVAVEELTVAGQTIRPGEGVLALLAAANRDPAVFADPDAFDIGREARHHLAFGFGAHQCLGQQLARAELRIALLGLLRRLPDLRLAVPARELSYRTDMATYGVHALPVRW</sequence>
<keyword evidence="2 7" id="KW-0349">Heme</keyword>
<dbReference type="CDD" id="cd11030">
    <property type="entry name" value="CYP105-like"/>
    <property type="match status" value="1"/>
</dbReference>
<comment type="similarity">
    <text evidence="1 7">Belongs to the cytochrome P450 family.</text>
</comment>
<proteinExistence type="inferred from homology"/>
<dbReference type="InterPro" id="IPR036396">
    <property type="entry name" value="Cyt_P450_sf"/>
</dbReference>
<dbReference type="Proteomes" id="UP001058003">
    <property type="component" value="Chromosome"/>
</dbReference>
<dbReference type="PROSITE" id="PS00086">
    <property type="entry name" value="CYTOCHROME_P450"/>
    <property type="match status" value="1"/>
</dbReference>
<dbReference type="PANTHER" id="PTHR46696:SF1">
    <property type="entry name" value="CYTOCHROME P450 YJIB-RELATED"/>
    <property type="match status" value="1"/>
</dbReference>
<evidence type="ECO:0000313" key="8">
    <source>
        <dbReference type="EMBL" id="UWZ58420.1"/>
    </source>
</evidence>
<dbReference type="GO" id="GO:0005506">
    <property type="term" value="F:iron ion binding"/>
    <property type="evidence" value="ECO:0007669"/>
    <property type="project" value="InterPro"/>
</dbReference>
<gene>
    <name evidence="8" type="ORF">Daura_20925</name>
</gene>
<dbReference type="GO" id="GO:0016705">
    <property type="term" value="F:oxidoreductase activity, acting on paired donors, with incorporation or reduction of molecular oxygen"/>
    <property type="evidence" value="ECO:0007669"/>
    <property type="project" value="InterPro"/>
</dbReference>
<dbReference type="Gene3D" id="1.10.630.10">
    <property type="entry name" value="Cytochrome P450"/>
    <property type="match status" value="1"/>
</dbReference>
<dbReference type="Pfam" id="PF00067">
    <property type="entry name" value="p450"/>
    <property type="match status" value="1"/>
</dbReference>
<evidence type="ECO:0000313" key="9">
    <source>
        <dbReference type="Proteomes" id="UP001058003"/>
    </source>
</evidence>
<evidence type="ECO:0000256" key="1">
    <source>
        <dbReference type="ARBA" id="ARBA00010617"/>
    </source>
</evidence>
<evidence type="ECO:0000256" key="3">
    <source>
        <dbReference type="ARBA" id="ARBA00022723"/>
    </source>
</evidence>
<dbReference type="InterPro" id="IPR017972">
    <property type="entry name" value="Cyt_P450_CS"/>
</dbReference>
<keyword evidence="5 7" id="KW-0408">Iron</keyword>
<dbReference type="InterPro" id="IPR002397">
    <property type="entry name" value="Cyt_P450_B"/>
</dbReference>
<evidence type="ECO:0000256" key="7">
    <source>
        <dbReference type="RuleBase" id="RU000461"/>
    </source>
</evidence>
<dbReference type="GO" id="GO:0004497">
    <property type="term" value="F:monooxygenase activity"/>
    <property type="evidence" value="ECO:0007669"/>
    <property type="project" value="UniProtKB-KW"/>
</dbReference>
<evidence type="ECO:0000256" key="4">
    <source>
        <dbReference type="ARBA" id="ARBA00023002"/>
    </source>
</evidence>
<dbReference type="RefSeq" id="WP_033365236.1">
    <property type="nucleotide sequence ID" value="NZ_CP073767.1"/>
</dbReference>
<evidence type="ECO:0000256" key="2">
    <source>
        <dbReference type="ARBA" id="ARBA00022617"/>
    </source>
</evidence>
<keyword evidence="4 7" id="KW-0560">Oxidoreductase</keyword>
<dbReference type="GO" id="GO:0020037">
    <property type="term" value="F:heme binding"/>
    <property type="evidence" value="ECO:0007669"/>
    <property type="project" value="InterPro"/>
</dbReference>
<dbReference type="EMBL" id="CP073767">
    <property type="protein sequence ID" value="UWZ58420.1"/>
    <property type="molecule type" value="Genomic_DNA"/>
</dbReference>
<reference evidence="8" key="1">
    <citation type="submission" date="2021-04" db="EMBL/GenBank/DDBJ databases">
        <title>Dactylosporangium aurantiacum NRRL B-8018 full assembly.</title>
        <authorList>
            <person name="Hartkoorn R.C."/>
            <person name="Beaudoing E."/>
            <person name="Hot D."/>
        </authorList>
    </citation>
    <scope>NUCLEOTIDE SEQUENCE</scope>
    <source>
        <strain evidence="8">NRRL B-8018</strain>
    </source>
</reference>
<dbReference type="PRINTS" id="PR00385">
    <property type="entry name" value="P450"/>
</dbReference>
<dbReference type="OrthoDB" id="4156795at2"/>
<dbReference type="InterPro" id="IPR001128">
    <property type="entry name" value="Cyt_P450"/>
</dbReference>
<organism evidence="8 9">
    <name type="scientific">Dactylosporangium aurantiacum</name>
    <dbReference type="NCBI Taxonomy" id="35754"/>
    <lineage>
        <taxon>Bacteria</taxon>
        <taxon>Bacillati</taxon>
        <taxon>Actinomycetota</taxon>
        <taxon>Actinomycetes</taxon>
        <taxon>Micromonosporales</taxon>
        <taxon>Micromonosporaceae</taxon>
        <taxon>Dactylosporangium</taxon>
    </lineage>
</organism>
<dbReference type="AlphaFoldDB" id="A0A9Q9MKY2"/>